<dbReference type="EMBL" id="JACHOA010000001">
    <property type="protein sequence ID" value="MBB4612457.1"/>
    <property type="molecule type" value="Genomic_DNA"/>
</dbReference>
<dbReference type="SUPFAM" id="SSF48452">
    <property type="entry name" value="TPR-like"/>
    <property type="match status" value="1"/>
</dbReference>
<evidence type="ECO:0000256" key="1">
    <source>
        <dbReference type="PROSITE-ProRule" id="PRU00339"/>
    </source>
</evidence>
<dbReference type="Gene3D" id="1.25.40.10">
    <property type="entry name" value="Tetratricopeptide repeat domain"/>
    <property type="match status" value="1"/>
</dbReference>
<feature type="chain" id="PRO_5030776644" description="Tetratricopeptide repeat protein" evidence="2">
    <location>
        <begin position="19"/>
        <end position="128"/>
    </location>
</feature>
<feature type="repeat" description="TPR" evidence="1">
    <location>
        <begin position="63"/>
        <end position="96"/>
    </location>
</feature>
<comment type="caution">
    <text evidence="3">The sequence shown here is derived from an EMBL/GenBank/DDBJ whole genome shotgun (WGS) entry which is preliminary data.</text>
</comment>
<gene>
    <name evidence="3" type="ORF">GGR37_000703</name>
</gene>
<reference evidence="3 4" key="1">
    <citation type="submission" date="2020-08" db="EMBL/GenBank/DDBJ databases">
        <title>Genomic Encyclopedia of Type Strains, Phase IV (KMG-IV): sequencing the most valuable type-strain genomes for metagenomic binning, comparative biology and taxonomic classification.</title>
        <authorList>
            <person name="Goeker M."/>
        </authorList>
    </citation>
    <scope>NUCLEOTIDE SEQUENCE [LARGE SCALE GENOMIC DNA]</scope>
    <source>
        <strain evidence="3 4">DSM 17507</strain>
    </source>
</reference>
<evidence type="ECO:0008006" key="5">
    <source>
        <dbReference type="Google" id="ProtNLM"/>
    </source>
</evidence>
<dbReference type="InterPro" id="IPR011990">
    <property type="entry name" value="TPR-like_helical_dom_sf"/>
</dbReference>
<dbReference type="AlphaFoldDB" id="A0A7W7A934"/>
<dbReference type="OrthoDB" id="92543at2"/>
<keyword evidence="2" id="KW-0732">Signal</keyword>
<protein>
    <recommendedName>
        <fullName evidence="5">Tetratricopeptide repeat protein</fullName>
    </recommendedName>
</protein>
<accession>A0A7W7A934</accession>
<evidence type="ECO:0000256" key="2">
    <source>
        <dbReference type="SAM" id="SignalP"/>
    </source>
</evidence>
<dbReference type="Proteomes" id="UP000538566">
    <property type="component" value="Unassembled WGS sequence"/>
</dbReference>
<sequence length="128" mass="13591">MANTLLLAAALMSQSAVMVTPPLTVPAPSLPSGDVGFHEIVAGRPMAAIARIENSELAKSGDPLALINLGTAYKMLGQRDRAAKLYRSAVASDDRYDVQLSDGRWIDSRRAATLALSRLGSDEVLALR</sequence>
<dbReference type="InterPro" id="IPR019734">
    <property type="entry name" value="TPR_rpt"/>
</dbReference>
<name>A0A7W7A934_9SPHN</name>
<feature type="signal peptide" evidence="2">
    <location>
        <begin position="1"/>
        <end position="18"/>
    </location>
</feature>
<dbReference type="RefSeq" id="WP_144901562.1">
    <property type="nucleotide sequence ID" value="NZ_JACHOA010000001.1"/>
</dbReference>
<dbReference type="PROSITE" id="PS50005">
    <property type="entry name" value="TPR"/>
    <property type="match status" value="1"/>
</dbReference>
<keyword evidence="4" id="KW-1185">Reference proteome</keyword>
<organism evidence="3 4">
    <name type="scientific">Novosphingobium taihuense</name>
    <dbReference type="NCBI Taxonomy" id="260085"/>
    <lineage>
        <taxon>Bacteria</taxon>
        <taxon>Pseudomonadati</taxon>
        <taxon>Pseudomonadota</taxon>
        <taxon>Alphaproteobacteria</taxon>
        <taxon>Sphingomonadales</taxon>
        <taxon>Sphingomonadaceae</taxon>
        <taxon>Novosphingobium</taxon>
    </lineage>
</organism>
<evidence type="ECO:0000313" key="4">
    <source>
        <dbReference type="Proteomes" id="UP000538566"/>
    </source>
</evidence>
<keyword evidence="1" id="KW-0802">TPR repeat</keyword>
<proteinExistence type="predicted"/>
<evidence type="ECO:0000313" key="3">
    <source>
        <dbReference type="EMBL" id="MBB4612457.1"/>
    </source>
</evidence>